<dbReference type="STRING" id="947166.A0A1D1UL37"/>
<feature type="domain" description="Reverse transcriptase" evidence="1">
    <location>
        <begin position="59"/>
        <end position="306"/>
    </location>
</feature>
<name>A0A1D1UL37_RAMVA</name>
<dbReference type="EMBL" id="BDGG01000001">
    <property type="protein sequence ID" value="GAU90414.1"/>
    <property type="molecule type" value="Genomic_DNA"/>
</dbReference>
<evidence type="ECO:0000259" key="1">
    <source>
        <dbReference type="PROSITE" id="PS50878"/>
    </source>
</evidence>
<dbReference type="PROSITE" id="PS50878">
    <property type="entry name" value="RT_POL"/>
    <property type="match status" value="1"/>
</dbReference>
<dbReference type="OrthoDB" id="426210at2759"/>
<dbReference type="Gene3D" id="3.30.70.270">
    <property type="match status" value="1"/>
</dbReference>
<dbReference type="InterPro" id="IPR000477">
    <property type="entry name" value="RT_dom"/>
</dbReference>
<dbReference type="AlphaFoldDB" id="A0A1D1UL37"/>
<evidence type="ECO:0000313" key="2">
    <source>
        <dbReference type="EMBL" id="GAU90414.1"/>
    </source>
</evidence>
<proteinExistence type="predicted"/>
<dbReference type="InterPro" id="IPR043128">
    <property type="entry name" value="Rev_trsase/Diguanyl_cyclase"/>
</dbReference>
<dbReference type="PANTHER" id="PTHR33332">
    <property type="entry name" value="REVERSE TRANSCRIPTASE DOMAIN-CONTAINING PROTEIN"/>
    <property type="match status" value="1"/>
</dbReference>
<gene>
    <name evidence="2" type="primary">RvY_02831-1</name>
    <name evidence="2" type="synonym">RvY_02831.1</name>
    <name evidence="2" type="ORF">RvY_02831</name>
</gene>
<sequence length="434" mass="48458">MSNNSTVHCPELQISTSSILSIIRKLDARKAAGSSLITNHLLKIAGTTIIYPLSRLFNLILLSGKFPTVWKMADVVAVPKKGGSAFRTISLLPPLSKLFEKILADHVTHFLDSNKLYSDSQFGFRRQRSTEMQLLQMCHQFSQVLLERKEADVIFLDCTKALDRLPHDVIVTSLQKHGVDEHLLALFSDYLKGRSQRVMVDGFFSEEIAVKSGVPQGSILGPTFFTGAVNGLSGAVQSRVLQYADDIVLYRKVSGEEDYHALQEDLNNLAKWCSEVGLEINPQKSHHLRISNKIKKTAIPAVGYSFNAVVIPTEAEAECLGVTISSRMDWAGEVEKVVAKCRTRLYFIKAFFPRRFGIVMQLLFKSLVRSVMDYASSSWHTTGKGLQKKLENIQKKFLQGAWAAWKVTKDTMQTSRNTGNISARLGGILYGKED</sequence>
<dbReference type="Pfam" id="PF00078">
    <property type="entry name" value="RVT_1"/>
    <property type="match status" value="1"/>
</dbReference>
<dbReference type="SUPFAM" id="SSF56672">
    <property type="entry name" value="DNA/RNA polymerases"/>
    <property type="match status" value="1"/>
</dbReference>
<reference evidence="2 3" key="1">
    <citation type="journal article" date="2016" name="Nat. Commun.">
        <title>Extremotolerant tardigrade genome and improved radiotolerance of human cultured cells by tardigrade-unique protein.</title>
        <authorList>
            <person name="Hashimoto T."/>
            <person name="Horikawa D.D."/>
            <person name="Saito Y."/>
            <person name="Kuwahara H."/>
            <person name="Kozuka-Hata H."/>
            <person name="Shin-I T."/>
            <person name="Minakuchi Y."/>
            <person name="Ohishi K."/>
            <person name="Motoyama A."/>
            <person name="Aizu T."/>
            <person name="Enomoto A."/>
            <person name="Kondo K."/>
            <person name="Tanaka S."/>
            <person name="Hara Y."/>
            <person name="Koshikawa S."/>
            <person name="Sagara H."/>
            <person name="Miura T."/>
            <person name="Yokobori S."/>
            <person name="Miyagawa K."/>
            <person name="Suzuki Y."/>
            <person name="Kubo T."/>
            <person name="Oyama M."/>
            <person name="Kohara Y."/>
            <person name="Fujiyama A."/>
            <person name="Arakawa K."/>
            <person name="Katayama T."/>
            <person name="Toyoda A."/>
            <person name="Kunieda T."/>
        </authorList>
    </citation>
    <scope>NUCLEOTIDE SEQUENCE [LARGE SCALE GENOMIC DNA]</scope>
    <source>
        <strain evidence="2 3">YOKOZUNA-1</strain>
    </source>
</reference>
<organism evidence="2 3">
    <name type="scientific">Ramazzottius varieornatus</name>
    <name type="common">Water bear</name>
    <name type="synonym">Tardigrade</name>
    <dbReference type="NCBI Taxonomy" id="947166"/>
    <lineage>
        <taxon>Eukaryota</taxon>
        <taxon>Metazoa</taxon>
        <taxon>Ecdysozoa</taxon>
        <taxon>Tardigrada</taxon>
        <taxon>Eutardigrada</taxon>
        <taxon>Parachela</taxon>
        <taxon>Hypsibioidea</taxon>
        <taxon>Ramazzottiidae</taxon>
        <taxon>Ramazzottius</taxon>
    </lineage>
</organism>
<comment type="caution">
    <text evidence="2">The sequence shown here is derived from an EMBL/GenBank/DDBJ whole genome shotgun (WGS) entry which is preliminary data.</text>
</comment>
<accession>A0A1D1UL37</accession>
<keyword evidence="3" id="KW-1185">Reference proteome</keyword>
<dbReference type="CDD" id="cd01650">
    <property type="entry name" value="RT_nLTR_like"/>
    <property type="match status" value="1"/>
</dbReference>
<dbReference type="Proteomes" id="UP000186922">
    <property type="component" value="Unassembled WGS sequence"/>
</dbReference>
<dbReference type="InterPro" id="IPR043502">
    <property type="entry name" value="DNA/RNA_pol_sf"/>
</dbReference>
<evidence type="ECO:0000313" key="3">
    <source>
        <dbReference type="Proteomes" id="UP000186922"/>
    </source>
</evidence>
<protein>
    <recommendedName>
        <fullName evidence="1">Reverse transcriptase domain-containing protein</fullName>
    </recommendedName>
</protein>